<comment type="caution">
    <text evidence="4">The sequence shown here is derived from an EMBL/GenBank/DDBJ whole genome shotgun (WGS) entry which is preliminary data.</text>
</comment>
<keyword evidence="2" id="KW-1133">Transmembrane helix</keyword>
<proteinExistence type="predicted"/>
<dbReference type="PANTHER" id="PTHR21666:SF270">
    <property type="entry name" value="MUREIN HYDROLASE ACTIVATOR ENVC"/>
    <property type="match status" value="1"/>
</dbReference>
<dbReference type="SUPFAM" id="SSF51261">
    <property type="entry name" value="Duplicated hybrid motif"/>
    <property type="match status" value="1"/>
</dbReference>
<name>A0ABT0I548_9ACTN</name>
<evidence type="ECO:0000313" key="4">
    <source>
        <dbReference type="EMBL" id="MCK8676459.1"/>
    </source>
</evidence>
<dbReference type="CDD" id="cd12797">
    <property type="entry name" value="M23_peptidase"/>
    <property type="match status" value="1"/>
</dbReference>
<accession>A0ABT0I548</accession>
<protein>
    <submittedName>
        <fullName evidence="4">M23 family metallopeptidase</fullName>
    </submittedName>
</protein>
<dbReference type="RefSeq" id="WP_248631632.1">
    <property type="nucleotide sequence ID" value="NZ_JALPTH010000002.1"/>
</dbReference>
<feature type="domain" description="M23ase beta-sheet core" evidence="3">
    <location>
        <begin position="188"/>
        <end position="246"/>
    </location>
</feature>
<feature type="region of interest" description="Disordered" evidence="1">
    <location>
        <begin position="267"/>
        <end position="293"/>
    </location>
</feature>
<dbReference type="Pfam" id="PF01551">
    <property type="entry name" value="Peptidase_M23"/>
    <property type="match status" value="1"/>
</dbReference>
<keyword evidence="2" id="KW-0472">Membrane</keyword>
<gene>
    <name evidence="4" type="ORF">M1O15_03350</name>
</gene>
<organism evidence="4 5">
    <name type="scientific">Streptomyces lichenis</name>
    <dbReference type="NCBI Taxonomy" id="2306967"/>
    <lineage>
        <taxon>Bacteria</taxon>
        <taxon>Bacillati</taxon>
        <taxon>Actinomycetota</taxon>
        <taxon>Actinomycetes</taxon>
        <taxon>Kitasatosporales</taxon>
        <taxon>Streptomycetaceae</taxon>
        <taxon>Streptomyces</taxon>
    </lineage>
</organism>
<dbReference type="EMBL" id="JALPTH010000002">
    <property type="protein sequence ID" value="MCK8676459.1"/>
    <property type="molecule type" value="Genomic_DNA"/>
</dbReference>
<dbReference type="PANTHER" id="PTHR21666">
    <property type="entry name" value="PEPTIDASE-RELATED"/>
    <property type="match status" value="1"/>
</dbReference>
<dbReference type="InterPro" id="IPR011055">
    <property type="entry name" value="Dup_hybrid_motif"/>
</dbReference>
<evidence type="ECO:0000313" key="5">
    <source>
        <dbReference type="Proteomes" id="UP001522868"/>
    </source>
</evidence>
<reference evidence="4 5" key="1">
    <citation type="submission" date="2022-04" db="EMBL/GenBank/DDBJ databases">
        <title>Streptomyces sp. nov. LCR6-01 isolated from Lichen of Dirinaria sp.</title>
        <authorList>
            <person name="Kanchanasin P."/>
            <person name="Tanasupawat S."/>
            <person name="Phongsopitanun W."/>
        </authorList>
    </citation>
    <scope>NUCLEOTIDE SEQUENCE [LARGE SCALE GENOMIC DNA]</scope>
    <source>
        <strain evidence="4 5">LCR6-01</strain>
    </source>
</reference>
<evidence type="ECO:0000256" key="2">
    <source>
        <dbReference type="SAM" id="Phobius"/>
    </source>
</evidence>
<sequence length="293" mass="31200">MSAPGHRTSGLTWAIRLLWALFLAQVAASLLVDRLPYPYALGWLPVALAGLLAVVRLRRDRRVLVDQAPPAVETLPAVTGTWTAMNSPADRVPSHHTHRYAQTFAIDIVAEGPDGRPRPAFAWFWPPARRNEAFPAFGAPILAVADATVVAARDGARDHLSRGSLPGLLYLLLIESLGRTLGGFPAVFGNHVVLDLGGGTYAAYAHLRRGSVAVRPGERVAAGQQIGRCGNSGNSTEPHLHIQLMDGPDARTAHGVPFTWHGLGVPKNGARFTAPAPEQHGRPGAGEQADRPG</sequence>
<keyword evidence="2" id="KW-0812">Transmembrane</keyword>
<feature type="transmembrane region" description="Helical" evidence="2">
    <location>
        <begin position="37"/>
        <end position="55"/>
    </location>
</feature>
<dbReference type="InterPro" id="IPR050570">
    <property type="entry name" value="Cell_wall_metabolism_enzyme"/>
</dbReference>
<keyword evidence="5" id="KW-1185">Reference proteome</keyword>
<dbReference type="Gene3D" id="2.70.70.10">
    <property type="entry name" value="Glucose Permease (Domain IIA)"/>
    <property type="match status" value="1"/>
</dbReference>
<evidence type="ECO:0000256" key="1">
    <source>
        <dbReference type="SAM" id="MobiDB-lite"/>
    </source>
</evidence>
<evidence type="ECO:0000259" key="3">
    <source>
        <dbReference type="Pfam" id="PF01551"/>
    </source>
</evidence>
<feature type="transmembrane region" description="Helical" evidence="2">
    <location>
        <begin position="12"/>
        <end position="31"/>
    </location>
</feature>
<dbReference type="Proteomes" id="UP001522868">
    <property type="component" value="Unassembled WGS sequence"/>
</dbReference>
<dbReference type="InterPro" id="IPR016047">
    <property type="entry name" value="M23ase_b-sheet_dom"/>
</dbReference>